<dbReference type="PROSITE" id="PS00680">
    <property type="entry name" value="MAP_1"/>
    <property type="match status" value="1"/>
</dbReference>
<evidence type="ECO:0000256" key="2">
    <source>
        <dbReference type="ARBA" id="ARBA00022438"/>
    </source>
</evidence>
<evidence type="ECO:0000256" key="7">
    <source>
        <dbReference type="RuleBase" id="RU003653"/>
    </source>
</evidence>
<keyword evidence="4 6" id="KW-0479">Metal-binding</keyword>
<organism evidence="9 10">
    <name type="scientific">Schaalia naturae</name>
    <dbReference type="NCBI Taxonomy" id="635203"/>
    <lineage>
        <taxon>Bacteria</taxon>
        <taxon>Bacillati</taxon>
        <taxon>Actinomycetota</taxon>
        <taxon>Actinomycetes</taxon>
        <taxon>Actinomycetales</taxon>
        <taxon>Actinomycetaceae</taxon>
        <taxon>Schaalia</taxon>
    </lineage>
</organism>
<evidence type="ECO:0000256" key="3">
    <source>
        <dbReference type="ARBA" id="ARBA00022670"/>
    </source>
</evidence>
<feature type="binding site" evidence="6">
    <location>
        <position position="82"/>
    </location>
    <ligand>
        <name>substrate</name>
    </ligand>
</feature>
<evidence type="ECO:0000256" key="1">
    <source>
        <dbReference type="ARBA" id="ARBA00002521"/>
    </source>
</evidence>
<feature type="binding site" evidence="6">
    <location>
        <position position="254"/>
    </location>
    <ligand>
        <name>a divalent metal cation</name>
        <dbReference type="ChEBI" id="CHEBI:60240"/>
        <label>1</label>
    </ligand>
</feature>
<evidence type="ECO:0000259" key="8">
    <source>
        <dbReference type="Pfam" id="PF00557"/>
    </source>
</evidence>
<dbReference type="Gene3D" id="3.90.230.10">
    <property type="entry name" value="Creatinase/methionine aminopeptidase superfamily"/>
    <property type="match status" value="1"/>
</dbReference>
<dbReference type="NCBIfam" id="TIGR00500">
    <property type="entry name" value="met_pdase_I"/>
    <property type="match status" value="1"/>
</dbReference>
<comment type="similarity">
    <text evidence="6">Belongs to the peptidase M24A family. Methionine aminopeptidase type 1 subfamily.</text>
</comment>
<keyword evidence="3 6" id="KW-0645">Protease</keyword>
<dbReference type="Pfam" id="PF00557">
    <property type="entry name" value="Peptidase_M24"/>
    <property type="match status" value="1"/>
</dbReference>
<evidence type="ECO:0000256" key="6">
    <source>
        <dbReference type="HAMAP-Rule" id="MF_01974"/>
    </source>
</evidence>
<comment type="subunit">
    <text evidence="6">Monomer.</text>
</comment>
<accession>A0ABW2SM44</accession>
<dbReference type="PANTHER" id="PTHR43330">
    <property type="entry name" value="METHIONINE AMINOPEPTIDASE"/>
    <property type="match status" value="1"/>
</dbReference>
<dbReference type="CDD" id="cd01086">
    <property type="entry name" value="MetAP1"/>
    <property type="match status" value="1"/>
</dbReference>
<comment type="caution">
    <text evidence="9">The sequence shown here is derived from an EMBL/GenBank/DDBJ whole genome shotgun (WGS) entry which is preliminary data.</text>
</comment>
<keyword evidence="5 6" id="KW-0378">Hydrolase</keyword>
<feature type="binding site" evidence="6">
    <location>
        <position position="190"/>
    </location>
    <ligand>
        <name>a divalent metal cation</name>
        <dbReference type="ChEBI" id="CHEBI:60240"/>
        <label>2</label>
        <note>catalytic</note>
    </ligand>
</feature>
<sequence length="288" mass="30848">MLHRDRIELKTREQMRHMRRAGLVVADIHRALREAVRPGVATDELDRVSAQVIARHGARSNFLGYGGYPATVCISVNDVIVHGIPDERVLEAGDIVSFDCGAYLMAGGRQWHGDAAFTVICGGDGAAQGQKGLRRLQLNALTEESMWAALAALASARRVSAVGEAVEHVVAEHAERDGWEAGIIEDYTGHGIGTAMHQDPEVLNYRVRGISPKVRPGMVLAVEPMLVTGDVETVTLADDWTVKTLDGGDAAHWEHTIALLDDGVSVLTAPDSGRAGLAPYGVVPVSLD</sequence>
<feature type="binding site" evidence="6">
    <location>
        <position position="197"/>
    </location>
    <ligand>
        <name>substrate</name>
    </ligand>
</feature>
<evidence type="ECO:0000256" key="5">
    <source>
        <dbReference type="ARBA" id="ARBA00022801"/>
    </source>
</evidence>
<feature type="binding site" evidence="6">
    <location>
        <position position="114"/>
    </location>
    <ligand>
        <name>a divalent metal cation</name>
        <dbReference type="ChEBI" id="CHEBI:60240"/>
        <label>1</label>
    </ligand>
</feature>
<dbReference type="Proteomes" id="UP001596527">
    <property type="component" value="Unassembled WGS sequence"/>
</dbReference>
<dbReference type="EC" id="3.4.11.18" evidence="6 7"/>
<dbReference type="PANTHER" id="PTHR43330:SF27">
    <property type="entry name" value="METHIONINE AMINOPEPTIDASE"/>
    <property type="match status" value="1"/>
</dbReference>
<dbReference type="HAMAP" id="MF_01974">
    <property type="entry name" value="MetAP_1"/>
    <property type="match status" value="1"/>
</dbReference>
<feature type="binding site" evidence="6">
    <location>
        <position position="254"/>
    </location>
    <ligand>
        <name>a divalent metal cation</name>
        <dbReference type="ChEBI" id="CHEBI:60240"/>
        <label>2</label>
        <note>catalytic</note>
    </ligand>
</feature>
<evidence type="ECO:0000313" key="9">
    <source>
        <dbReference type="EMBL" id="MFC7581122.1"/>
    </source>
</evidence>
<dbReference type="GO" id="GO:0004239">
    <property type="term" value="F:initiator methionyl aminopeptidase activity"/>
    <property type="evidence" value="ECO:0007669"/>
    <property type="project" value="UniProtKB-EC"/>
</dbReference>
<feature type="domain" description="Peptidase M24" evidence="8">
    <location>
        <begin position="17"/>
        <end position="258"/>
    </location>
</feature>
<dbReference type="InterPro" id="IPR002467">
    <property type="entry name" value="Pept_M24A_MAP1"/>
</dbReference>
<evidence type="ECO:0000256" key="4">
    <source>
        <dbReference type="ARBA" id="ARBA00022723"/>
    </source>
</evidence>
<gene>
    <name evidence="6 9" type="primary">map</name>
    <name evidence="9" type="ORF">ACFQWG_07920</name>
</gene>
<feature type="binding site" evidence="6">
    <location>
        <position position="99"/>
    </location>
    <ligand>
        <name>a divalent metal cation</name>
        <dbReference type="ChEBI" id="CHEBI:60240"/>
        <label>1</label>
    </ligand>
</feature>
<feature type="binding site" evidence="6">
    <location>
        <position position="114"/>
    </location>
    <ligand>
        <name>a divalent metal cation</name>
        <dbReference type="ChEBI" id="CHEBI:60240"/>
        <label>2</label>
        <note>catalytic</note>
    </ligand>
</feature>
<dbReference type="PRINTS" id="PR00599">
    <property type="entry name" value="MAPEPTIDASE"/>
</dbReference>
<dbReference type="EMBL" id="JBHTEF010000001">
    <property type="protein sequence ID" value="MFC7581122.1"/>
    <property type="molecule type" value="Genomic_DNA"/>
</dbReference>
<dbReference type="InterPro" id="IPR000994">
    <property type="entry name" value="Pept_M24"/>
</dbReference>
<protein>
    <recommendedName>
        <fullName evidence="6 7">Methionine aminopeptidase</fullName>
        <shortName evidence="6">MAP</shortName>
        <shortName evidence="6">MetAP</shortName>
        <ecNumber evidence="6 7">3.4.11.18</ecNumber>
    </recommendedName>
    <alternativeName>
        <fullName evidence="6">Peptidase M</fullName>
    </alternativeName>
</protein>
<proteinExistence type="inferred from homology"/>
<comment type="function">
    <text evidence="1 6">Removes the N-terminal methionine from nascent proteins. The N-terminal methionine is often cleaved when the second residue in the primary sequence is small and uncharged (Met-Ala-, Cys, Gly, Pro, Ser, Thr, or Val). Requires deformylation of the N(alpha)-formylated initiator methionine before it can be hydrolyzed.</text>
</comment>
<keyword evidence="10" id="KW-1185">Reference proteome</keyword>
<dbReference type="RefSeq" id="WP_380974066.1">
    <property type="nucleotide sequence ID" value="NZ_JBHTEF010000001.1"/>
</dbReference>
<name>A0ABW2SM44_9ACTO</name>
<dbReference type="SUPFAM" id="SSF55920">
    <property type="entry name" value="Creatinase/aminopeptidase"/>
    <property type="match status" value="1"/>
</dbReference>
<comment type="catalytic activity">
    <reaction evidence="6 7">
        <text>Release of N-terminal amino acids, preferentially methionine, from peptides and arylamides.</text>
        <dbReference type="EC" id="3.4.11.18"/>
    </reaction>
</comment>
<feature type="binding site" evidence="6">
    <location>
        <position position="223"/>
    </location>
    <ligand>
        <name>a divalent metal cation</name>
        <dbReference type="ChEBI" id="CHEBI:60240"/>
        <label>2</label>
        <note>catalytic</note>
    </ligand>
</feature>
<keyword evidence="2 6" id="KW-0031">Aminopeptidase</keyword>
<dbReference type="InterPro" id="IPR001714">
    <property type="entry name" value="Pept_M24_MAP"/>
</dbReference>
<evidence type="ECO:0000313" key="10">
    <source>
        <dbReference type="Proteomes" id="UP001596527"/>
    </source>
</evidence>
<dbReference type="InterPro" id="IPR036005">
    <property type="entry name" value="Creatinase/aminopeptidase-like"/>
</dbReference>
<reference evidence="10" key="1">
    <citation type="journal article" date="2019" name="Int. J. Syst. Evol. Microbiol.">
        <title>The Global Catalogue of Microorganisms (GCM) 10K type strain sequencing project: providing services to taxonomists for standard genome sequencing and annotation.</title>
        <authorList>
            <consortium name="The Broad Institute Genomics Platform"/>
            <consortium name="The Broad Institute Genome Sequencing Center for Infectious Disease"/>
            <person name="Wu L."/>
            <person name="Ma J."/>
        </authorList>
    </citation>
    <scope>NUCLEOTIDE SEQUENCE [LARGE SCALE GENOMIC DNA]</scope>
    <source>
        <strain evidence="10">CCUG 56698</strain>
    </source>
</reference>
<comment type="cofactor">
    <cofactor evidence="6">
        <name>Co(2+)</name>
        <dbReference type="ChEBI" id="CHEBI:48828"/>
    </cofactor>
    <cofactor evidence="6">
        <name>Zn(2+)</name>
        <dbReference type="ChEBI" id="CHEBI:29105"/>
    </cofactor>
    <cofactor evidence="6">
        <name>Mn(2+)</name>
        <dbReference type="ChEBI" id="CHEBI:29035"/>
    </cofactor>
    <cofactor evidence="6">
        <name>Fe(2+)</name>
        <dbReference type="ChEBI" id="CHEBI:29033"/>
    </cofactor>
    <text evidence="6">Binds 2 divalent metal cations per subunit. Has a high-affinity and a low affinity metal-binding site. The true nature of the physiological cofactor is under debate. The enzyme is active with cobalt, zinc, manganese or divalent iron ions. Most likely, methionine aminopeptidases function as mononuclear Fe(2+)-metalloproteases under physiological conditions, and the catalytically relevant metal-binding site has been assigned to the histidine-containing high-affinity site.</text>
</comment>